<proteinExistence type="predicted"/>
<dbReference type="EMBL" id="CAJOBJ010335007">
    <property type="protein sequence ID" value="CAF5187772.1"/>
    <property type="molecule type" value="Genomic_DNA"/>
</dbReference>
<name>A0A8S3HSS7_9BILA</name>
<comment type="caution">
    <text evidence="2">The sequence shown here is derived from an EMBL/GenBank/DDBJ whole genome shotgun (WGS) entry which is preliminary data.</text>
</comment>
<dbReference type="EMBL" id="CAJOBH010245687">
    <property type="protein sequence ID" value="CAF5124101.1"/>
    <property type="molecule type" value="Genomic_DNA"/>
</dbReference>
<dbReference type="Proteomes" id="UP000681967">
    <property type="component" value="Unassembled WGS sequence"/>
</dbReference>
<protein>
    <submittedName>
        <fullName evidence="2">Uncharacterized protein</fullName>
    </submittedName>
</protein>
<gene>
    <name evidence="1" type="ORF">BYL167_LOCUS67497</name>
    <name evidence="2" type="ORF">GIL414_LOCUS71787</name>
</gene>
<evidence type="ECO:0000313" key="2">
    <source>
        <dbReference type="EMBL" id="CAF5187772.1"/>
    </source>
</evidence>
<reference evidence="2" key="1">
    <citation type="submission" date="2021-02" db="EMBL/GenBank/DDBJ databases">
        <authorList>
            <person name="Nowell W R."/>
        </authorList>
    </citation>
    <scope>NUCLEOTIDE SEQUENCE</scope>
</reference>
<accession>A0A8S3HSS7</accession>
<dbReference type="AlphaFoldDB" id="A0A8S3HSS7"/>
<dbReference type="Proteomes" id="UP000681720">
    <property type="component" value="Unassembled WGS sequence"/>
</dbReference>
<feature type="non-terminal residue" evidence="2">
    <location>
        <position position="116"/>
    </location>
</feature>
<sequence length="116" mass="12874">MALCTTMNSNLNEESVQHDIQSSLDEILSMMSLTTLNITLNINAINHIQINESIARSFSTEGFISKSNATTRFIQQSNAKAQFEQSAPVVTQEELCSTIIPNGSDLVHVTNEHHQR</sequence>
<evidence type="ECO:0000313" key="1">
    <source>
        <dbReference type="EMBL" id="CAF5124101.1"/>
    </source>
</evidence>
<organism evidence="2 3">
    <name type="scientific">Rotaria magnacalcarata</name>
    <dbReference type="NCBI Taxonomy" id="392030"/>
    <lineage>
        <taxon>Eukaryota</taxon>
        <taxon>Metazoa</taxon>
        <taxon>Spiralia</taxon>
        <taxon>Gnathifera</taxon>
        <taxon>Rotifera</taxon>
        <taxon>Eurotatoria</taxon>
        <taxon>Bdelloidea</taxon>
        <taxon>Philodinida</taxon>
        <taxon>Philodinidae</taxon>
        <taxon>Rotaria</taxon>
    </lineage>
</organism>
<evidence type="ECO:0000313" key="3">
    <source>
        <dbReference type="Proteomes" id="UP000681720"/>
    </source>
</evidence>